<dbReference type="PANTHER" id="PTHR47126:SF3">
    <property type="entry name" value="5'-ADENYLYLSULFATE REDUCTASE-LIKE 5"/>
    <property type="match status" value="1"/>
</dbReference>
<dbReference type="InterPro" id="IPR036249">
    <property type="entry name" value="Thioredoxin-like_sf"/>
</dbReference>
<comment type="caution">
    <text evidence="2">The sequence shown here is derived from an EMBL/GenBank/DDBJ whole genome shotgun (WGS) entry which is preliminary data.</text>
</comment>
<evidence type="ECO:0000259" key="1">
    <source>
        <dbReference type="Pfam" id="PF00085"/>
    </source>
</evidence>
<dbReference type="PANTHER" id="PTHR47126">
    <property type="entry name" value="5'-ADENYLYLSULFATE REDUCTASE-LIKE 7"/>
    <property type="match status" value="1"/>
</dbReference>
<feature type="domain" description="Thioredoxin" evidence="1">
    <location>
        <begin position="30"/>
        <end position="85"/>
    </location>
</feature>
<gene>
    <name evidence="2" type="ORF">E2562_005308</name>
</gene>
<accession>A0A6G1DET8</accession>
<keyword evidence="3" id="KW-1185">Reference proteome</keyword>
<sequence>MLGKVTVRNVRGEAIDKELNLRRRGVSYSILFYAAWCPFSSKFRPIFEALSTMFPQIYHFAVEESSAMPRYGVHGFPAILLVNETTMALIQLHILMSIIKTVLEKSTSTILEEGKRGETHGKN</sequence>
<dbReference type="AlphaFoldDB" id="A0A6G1DET8"/>
<reference evidence="2 3" key="1">
    <citation type="submission" date="2019-11" db="EMBL/GenBank/DDBJ databases">
        <title>Whole genome sequence of Oryza granulata.</title>
        <authorList>
            <person name="Li W."/>
        </authorList>
    </citation>
    <scope>NUCLEOTIDE SEQUENCE [LARGE SCALE GENOMIC DNA]</scope>
    <source>
        <strain evidence="3">cv. Menghai</strain>
        <tissue evidence="2">Leaf</tissue>
    </source>
</reference>
<evidence type="ECO:0000313" key="2">
    <source>
        <dbReference type="EMBL" id="KAF0910909.1"/>
    </source>
</evidence>
<dbReference type="InterPro" id="IPR044794">
    <property type="entry name" value="APRL5/7"/>
</dbReference>
<dbReference type="InterPro" id="IPR013766">
    <property type="entry name" value="Thioredoxin_domain"/>
</dbReference>
<organism evidence="2 3">
    <name type="scientific">Oryza meyeriana var. granulata</name>
    <dbReference type="NCBI Taxonomy" id="110450"/>
    <lineage>
        <taxon>Eukaryota</taxon>
        <taxon>Viridiplantae</taxon>
        <taxon>Streptophyta</taxon>
        <taxon>Embryophyta</taxon>
        <taxon>Tracheophyta</taxon>
        <taxon>Spermatophyta</taxon>
        <taxon>Magnoliopsida</taxon>
        <taxon>Liliopsida</taxon>
        <taxon>Poales</taxon>
        <taxon>Poaceae</taxon>
        <taxon>BOP clade</taxon>
        <taxon>Oryzoideae</taxon>
        <taxon>Oryzeae</taxon>
        <taxon>Oryzinae</taxon>
        <taxon>Oryza</taxon>
        <taxon>Oryza meyeriana</taxon>
    </lineage>
</organism>
<dbReference type="Gene3D" id="3.40.30.10">
    <property type="entry name" value="Glutaredoxin"/>
    <property type="match status" value="1"/>
</dbReference>
<proteinExistence type="predicted"/>
<dbReference type="SUPFAM" id="SSF52833">
    <property type="entry name" value="Thioredoxin-like"/>
    <property type="match status" value="1"/>
</dbReference>
<dbReference type="EMBL" id="SPHZ02000006">
    <property type="protein sequence ID" value="KAF0910909.1"/>
    <property type="molecule type" value="Genomic_DNA"/>
</dbReference>
<dbReference type="Proteomes" id="UP000479710">
    <property type="component" value="Unassembled WGS sequence"/>
</dbReference>
<name>A0A6G1DET8_9ORYZ</name>
<dbReference type="OrthoDB" id="1899781at2759"/>
<dbReference type="Pfam" id="PF00085">
    <property type="entry name" value="Thioredoxin"/>
    <property type="match status" value="1"/>
</dbReference>
<protein>
    <recommendedName>
        <fullName evidence="1">Thioredoxin domain-containing protein</fullName>
    </recommendedName>
</protein>
<evidence type="ECO:0000313" key="3">
    <source>
        <dbReference type="Proteomes" id="UP000479710"/>
    </source>
</evidence>